<feature type="domain" description="Carbohydrate binding module family 25" evidence="2">
    <location>
        <begin position="37"/>
        <end position="126"/>
    </location>
</feature>
<dbReference type="Gene3D" id="2.60.40.10">
    <property type="entry name" value="Immunoglobulins"/>
    <property type="match status" value="1"/>
</dbReference>
<name>A0A1D7XJ49_9CLOT</name>
<dbReference type="RefSeq" id="WP_069679512.1">
    <property type="nucleotide sequence ID" value="NZ_CP017253.2"/>
</dbReference>
<organism evidence="3 4">
    <name type="scientific">Clostridium taeniosporum</name>
    <dbReference type="NCBI Taxonomy" id="394958"/>
    <lineage>
        <taxon>Bacteria</taxon>
        <taxon>Bacillati</taxon>
        <taxon>Bacillota</taxon>
        <taxon>Clostridia</taxon>
        <taxon>Eubacteriales</taxon>
        <taxon>Clostridiaceae</taxon>
        <taxon>Clostridium</taxon>
    </lineage>
</organism>
<keyword evidence="4" id="KW-1185">Reference proteome</keyword>
<dbReference type="GO" id="GO:2001070">
    <property type="term" value="F:starch binding"/>
    <property type="evidence" value="ECO:0007669"/>
    <property type="project" value="InterPro"/>
</dbReference>
<dbReference type="AlphaFoldDB" id="A0A1D7XJ49"/>
<feature type="chain" id="PRO_5009101995" description="Carbohydrate binding module family 25 domain-containing protein" evidence="1">
    <location>
        <begin position="26"/>
        <end position="131"/>
    </location>
</feature>
<sequence>MKKILTFMMVTLLLCTFMMPKTAMAAENNEKIAYTICMPFNYSKFNTTDVKNVTLHYGINGWNNVKDIKMNRRVSDYYMGRTFETFFTTIYVEKGSTVDYCFKQDWNNNEVKWDNNNNNDYHVVVNESNIK</sequence>
<dbReference type="EMBL" id="CP017253">
    <property type="protein sequence ID" value="AOR23361.1"/>
    <property type="molecule type" value="Genomic_DNA"/>
</dbReference>
<dbReference type="Pfam" id="PF16760">
    <property type="entry name" value="CBM53"/>
    <property type="match status" value="1"/>
</dbReference>
<evidence type="ECO:0000313" key="4">
    <source>
        <dbReference type="Proteomes" id="UP000094652"/>
    </source>
</evidence>
<reference evidence="4" key="1">
    <citation type="submission" date="2016-09" db="EMBL/GenBank/DDBJ databases">
        <title>Genomics of Clostridium taeniosporum, an organism which forms endospores with ribbon-like appendages.</title>
        <authorList>
            <person name="Walker J.R."/>
        </authorList>
    </citation>
    <scope>NUCLEOTIDE SEQUENCE [LARGE SCALE GENOMIC DNA]</scope>
    <source>
        <strain evidence="4">1/k</strain>
    </source>
</reference>
<evidence type="ECO:0000256" key="1">
    <source>
        <dbReference type="SAM" id="SignalP"/>
    </source>
</evidence>
<dbReference type="KEGG" id="ctae:BGI42_06270"/>
<keyword evidence="1" id="KW-0732">Signal</keyword>
<feature type="signal peptide" evidence="1">
    <location>
        <begin position="1"/>
        <end position="25"/>
    </location>
</feature>
<dbReference type="OrthoDB" id="1683298at2"/>
<gene>
    <name evidence="3" type="ORF">BGI42_06270</name>
</gene>
<dbReference type="InterPro" id="IPR005085">
    <property type="entry name" value="CBM25"/>
</dbReference>
<evidence type="ECO:0000259" key="2">
    <source>
        <dbReference type="SMART" id="SM01066"/>
    </source>
</evidence>
<protein>
    <recommendedName>
        <fullName evidence="2">Carbohydrate binding module family 25 domain-containing protein</fullName>
    </recommendedName>
</protein>
<proteinExistence type="predicted"/>
<evidence type="ECO:0000313" key="3">
    <source>
        <dbReference type="EMBL" id="AOR23361.1"/>
    </source>
</evidence>
<dbReference type="InterPro" id="IPR013783">
    <property type="entry name" value="Ig-like_fold"/>
</dbReference>
<accession>A0A1D7XJ49</accession>
<dbReference type="SMART" id="SM01066">
    <property type="entry name" value="CBM_25"/>
    <property type="match status" value="1"/>
</dbReference>
<dbReference type="Proteomes" id="UP000094652">
    <property type="component" value="Chromosome"/>
</dbReference>